<organism evidence="1 2">
    <name type="scientific">Pseudonocardia cypriaca</name>
    <dbReference type="NCBI Taxonomy" id="882449"/>
    <lineage>
        <taxon>Bacteria</taxon>
        <taxon>Bacillati</taxon>
        <taxon>Actinomycetota</taxon>
        <taxon>Actinomycetes</taxon>
        <taxon>Pseudonocardiales</taxon>
        <taxon>Pseudonocardiaceae</taxon>
        <taxon>Pseudonocardia</taxon>
    </lineage>
</organism>
<dbReference type="Proteomes" id="UP000319818">
    <property type="component" value="Unassembled WGS sequence"/>
</dbReference>
<dbReference type="OrthoDB" id="3577207at2"/>
<keyword evidence="2" id="KW-1185">Reference proteome</keyword>
<dbReference type="RefSeq" id="WP_142106931.1">
    <property type="nucleotide sequence ID" value="NZ_VFPH01000003.1"/>
</dbReference>
<sequence>MTVAVEDTVMAEPRPCVRCSKVSLLWVVGRCADCVAELGLQDDRTEYDTWKADVQAEYGRK</sequence>
<dbReference type="AlphaFoldDB" id="A0A543FP32"/>
<accession>A0A543FP32</accession>
<proteinExistence type="predicted"/>
<name>A0A543FP32_9PSEU</name>
<dbReference type="EMBL" id="VFPH01000003">
    <property type="protein sequence ID" value="TQM35613.1"/>
    <property type="molecule type" value="Genomic_DNA"/>
</dbReference>
<protein>
    <submittedName>
        <fullName evidence="1">Uncharacterized protein</fullName>
    </submittedName>
</protein>
<comment type="caution">
    <text evidence="1">The sequence shown here is derived from an EMBL/GenBank/DDBJ whole genome shotgun (WGS) entry which is preliminary data.</text>
</comment>
<evidence type="ECO:0000313" key="2">
    <source>
        <dbReference type="Proteomes" id="UP000319818"/>
    </source>
</evidence>
<gene>
    <name evidence="1" type="ORF">FB388_7049</name>
</gene>
<evidence type="ECO:0000313" key="1">
    <source>
        <dbReference type="EMBL" id="TQM35613.1"/>
    </source>
</evidence>
<reference evidence="1 2" key="1">
    <citation type="submission" date="2019-06" db="EMBL/GenBank/DDBJ databases">
        <title>Sequencing the genomes of 1000 actinobacteria strains.</title>
        <authorList>
            <person name="Klenk H.-P."/>
        </authorList>
    </citation>
    <scope>NUCLEOTIDE SEQUENCE [LARGE SCALE GENOMIC DNA]</scope>
    <source>
        <strain evidence="1 2">DSM 45511</strain>
    </source>
</reference>